<keyword evidence="2" id="KW-1185">Reference proteome</keyword>
<sequence>MQNQRVQPGKVKKGVGLDARPPGFMLARYWHIEMFSKMHKWPYRLLDVSVGLDPSHQDAAAPKRDFRHSGLDSLSLEFARAEGPNDSTSECVVFCFRQGVATAASLFCRDLFISFGLGAPASCTIAAPDHALSLPWRVPLGG</sequence>
<name>A0A2I0JZ62_PUNGR</name>
<comment type="caution">
    <text evidence="1">The sequence shown here is derived from an EMBL/GenBank/DDBJ whole genome shotgun (WGS) entry which is preliminary data.</text>
</comment>
<gene>
    <name evidence="1" type="ORF">CRG98_017992</name>
</gene>
<evidence type="ECO:0000313" key="2">
    <source>
        <dbReference type="Proteomes" id="UP000233551"/>
    </source>
</evidence>
<accession>A0A2I0JZ62</accession>
<organism evidence="1 2">
    <name type="scientific">Punica granatum</name>
    <name type="common">Pomegranate</name>
    <dbReference type="NCBI Taxonomy" id="22663"/>
    <lineage>
        <taxon>Eukaryota</taxon>
        <taxon>Viridiplantae</taxon>
        <taxon>Streptophyta</taxon>
        <taxon>Embryophyta</taxon>
        <taxon>Tracheophyta</taxon>
        <taxon>Spermatophyta</taxon>
        <taxon>Magnoliopsida</taxon>
        <taxon>eudicotyledons</taxon>
        <taxon>Gunneridae</taxon>
        <taxon>Pentapetalae</taxon>
        <taxon>rosids</taxon>
        <taxon>malvids</taxon>
        <taxon>Myrtales</taxon>
        <taxon>Lythraceae</taxon>
        <taxon>Punica</taxon>
    </lineage>
</organism>
<dbReference type="AlphaFoldDB" id="A0A2I0JZ62"/>
<evidence type="ECO:0000313" key="1">
    <source>
        <dbReference type="EMBL" id="PKI61617.1"/>
    </source>
</evidence>
<proteinExistence type="predicted"/>
<dbReference type="Proteomes" id="UP000233551">
    <property type="component" value="Unassembled WGS sequence"/>
</dbReference>
<dbReference type="EMBL" id="PGOL01001024">
    <property type="protein sequence ID" value="PKI61617.1"/>
    <property type="molecule type" value="Genomic_DNA"/>
</dbReference>
<reference evidence="1 2" key="1">
    <citation type="submission" date="2017-11" db="EMBL/GenBank/DDBJ databases">
        <title>De-novo sequencing of pomegranate (Punica granatum L.) genome.</title>
        <authorList>
            <person name="Akparov Z."/>
            <person name="Amiraslanov A."/>
            <person name="Hajiyeva S."/>
            <person name="Abbasov M."/>
            <person name="Kaur K."/>
            <person name="Hamwieh A."/>
            <person name="Solovyev V."/>
            <person name="Salamov A."/>
            <person name="Braich B."/>
            <person name="Kosarev P."/>
            <person name="Mahmoud A."/>
            <person name="Hajiyev E."/>
            <person name="Babayeva S."/>
            <person name="Izzatullayeva V."/>
            <person name="Mammadov A."/>
            <person name="Mammadov A."/>
            <person name="Sharifova S."/>
            <person name="Ojaghi J."/>
            <person name="Eynullazada K."/>
            <person name="Bayramov B."/>
            <person name="Abdulazimova A."/>
            <person name="Shahmuradov I."/>
        </authorList>
    </citation>
    <scope>NUCLEOTIDE SEQUENCE [LARGE SCALE GENOMIC DNA]</scope>
    <source>
        <strain evidence="2">cv. AG2017</strain>
        <tissue evidence="1">Leaf</tissue>
    </source>
</reference>
<protein>
    <submittedName>
        <fullName evidence="1">Uncharacterized protein</fullName>
    </submittedName>
</protein>